<feature type="transmembrane region" description="Helical" evidence="1">
    <location>
        <begin position="302"/>
        <end position="323"/>
    </location>
</feature>
<feature type="transmembrane region" description="Helical" evidence="1">
    <location>
        <begin position="468"/>
        <end position="486"/>
    </location>
</feature>
<keyword evidence="1" id="KW-1133">Transmembrane helix</keyword>
<feature type="signal peptide" evidence="2">
    <location>
        <begin position="1"/>
        <end position="21"/>
    </location>
</feature>
<feature type="transmembrane region" description="Helical" evidence="1">
    <location>
        <begin position="343"/>
        <end position="367"/>
    </location>
</feature>
<gene>
    <name evidence="3" type="ORF">I9W82_003110</name>
</gene>
<protein>
    <submittedName>
        <fullName evidence="3">Uncharacterized protein</fullName>
    </submittedName>
</protein>
<dbReference type="OrthoDB" id="4022842at2759"/>
<dbReference type="RefSeq" id="XP_067548459.1">
    <property type="nucleotide sequence ID" value="XM_067692041.1"/>
</dbReference>
<dbReference type="Proteomes" id="UP000669133">
    <property type="component" value="Unassembled WGS sequence"/>
</dbReference>
<feature type="transmembrane region" description="Helical" evidence="1">
    <location>
        <begin position="266"/>
        <end position="290"/>
    </location>
</feature>
<dbReference type="GeneID" id="93651739"/>
<feature type="chain" id="PRO_5034873514" evidence="2">
    <location>
        <begin position="22"/>
        <end position="499"/>
    </location>
</feature>
<feature type="transmembrane region" description="Helical" evidence="1">
    <location>
        <begin position="401"/>
        <end position="425"/>
    </location>
</feature>
<name>A0A8H7ZHT9_9ASCO</name>
<comment type="caution">
    <text evidence="3">The sequence shown here is derived from an EMBL/GenBank/DDBJ whole genome shotgun (WGS) entry which is preliminary data.</text>
</comment>
<sequence length="499" mass="56691">MVVFPAILINAFLFIAFVVSAADVPPTILTNGRGAICRWVPNYAHNNTDSYIRLLVDDSIAAHKIPGLIFRYQDIVNFTSIPTIETFEKLYSLNKTELYEEMLGEDGQFSLDTYEGHSVDDSMLWSGIIDNDITFSIPVSGMYCVYIAPSSTISSGYRLPIEIGKRYGSLNYIRYLRYKSLKWVTVLSVSFFAMGNYYIPGFKSGPQSLTSVQAVTRTLVTLISLPFITKSVLELVYLSIRNNYYATYQTSPLLVNLKLISKFTDYFHSAFTSYAVLLFSMGFGVVYYYHDNLVNFRKLPSGLFRKATALLAIQVVIILLYVYCQKQHDQFIEYSGPSLLMLLSAVILNALWTLFSIIWLATSVLFVSKTKKRISALSTKLDMKSTSETYSAFKKSVVTMWVLPIIIRTVCHVATFVWKAIYLYAKVVDEDTVDTNPELSIHEFKQESVTQMRNEVISNQIGALKDIWMNWLCIVSTLTVVVIIWVKSSKVLEIKHKNT</sequence>
<reference evidence="3 4" key="1">
    <citation type="submission" date="2020-12" db="EMBL/GenBank/DDBJ databases">
        <title>Effect of drift, selection, and recombination on the evolution of hybrid genomes in Candida yeast pathogens.</title>
        <authorList>
            <person name="Mixao V."/>
            <person name="Ksiezopolska E."/>
            <person name="Saus E."/>
            <person name="Boekhout T."/>
            <person name="Gacser A."/>
            <person name="Gabaldon T."/>
        </authorList>
    </citation>
    <scope>NUCLEOTIDE SEQUENCE [LARGE SCALE GENOMIC DNA]</scope>
    <source>
        <strain evidence="3 4">BP57</strain>
    </source>
</reference>
<evidence type="ECO:0000313" key="4">
    <source>
        <dbReference type="Proteomes" id="UP000669133"/>
    </source>
</evidence>
<proteinExistence type="predicted"/>
<keyword evidence="2" id="KW-0732">Signal</keyword>
<dbReference type="AlphaFoldDB" id="A0A8H7ZHT9"/>
<keyword evidence="4" id="KW-1185">Reference proteome</keyword>
<keyword evidence="1" id="KW-0472">Membrane</keyword>
<evidence type="ECO:0000313" key="3">
    <source>
        <dbReference type="EMBL" id="KAG5419343.1"/>
    </source>
</evidence>
<dbReference type="EMBL" id="JAEOAQ010000003">
    <property type="protein sequence ID" value="KAG5419343.1"/>
    <property type="molecule type" value="Genomic_DNA"/>
</dbReference>
<keyword evidence="1" id="KW-0812">Transmembrane</keyword>
<evidence type="ECO:0000256" key="2">
    <source>
        <dbReference type="SAM" id="SignalP"/>
    </source>
</evidence>
<feature type="transmembrane region" description="Helical" evidence="1">
    <location>
        <begin position="181"/>
        <end position="199"/>
    </location>
</feature>
<evidence type="ECO:0000256" key="1">
    <source>
        <dbReference type="SAM" id="Phobius"/>
    </source>
</evidence>
<accession>A0A8H7ZHT9</accession>
<organism evidence="3 4">
    <name type="scientific">Candida metapsilosis</name>
    <dbReference type="NCBI Taxonomy" id="273372"/>
    <lineage>
        <taxon>Eukaryota</taxon>
        <taxon>Fungi</taxon>
        <taxon>Dikarya</taxon>
        <taxon>Ascomycota</taxon>
        <taxon>Saccharomycotina</taxon>
        <taxon>Pichiomycetes</taxon>
        <taxon>Debaryomycetaceae</taxon>
        <taxon>Candida/Lodderomyces clade</taxon>
        <taxon>Candida</taxon>
    </lineage>
</organism>